<sequence length="239" mass="25172">MPLTLTLLTLVVAFADWTAVSRRALDPASAGARRAEYVAKPLAMVALIAAALASAHAHAAPGVPGPDRATAYLVVATVAALVLSAVGDVFLMLPEDSPSADRNFVFGLAAFLLAHVAYIAAFVRLHTHGGYAISLFLTGLVLAGAMFATVGLRIRGAAGEEDPALAVPVLAYVTVISLLVVAAWWTGDLRIIPGALLFAASDAMIGWTRFVRRDWELDVPIIVSYHLAQILLVLGLVRR</sequence>
<feature type="transmembrane region" description="Helical" evidence="6">
    <location>
        <begin position="164"/>
        <end position="185"/>
    </location>
</feature>
<dbReference type="PANTHER" id="PTHR31885">
    <property type="entry name" value="GH04784P"/>
    <property type="match status" value="1"/>
</dbReference>
<comment type="subcellular location">
    <subcellularLocation>
        <location evidence="1">Membrane</location>
        <topology evidence="1">Multi-pass membrane protein</topology>
    </subcellularLocation>
</comment>
<feature type="transmembrane region" description="Helical" evidence="6">
    <location>
        <begin position="71"/>
        <end position="93"/>
    </location>
</feature>
<comment type="caution">
    <text evidence="7">The sequence shown here is derived from an EMBL/GenBank/DDBJ whole genome shotgun (WGS) entry which is preliminary data.</text>
</comment>
<evidence type="ECO:0000256" key="2">
    <source>
        <dbReference type="ARBA" id="ARBA00007375"/>
    </source>
</evidence>
<keyword evidence="3 6" id="KW-0812">Transmembrane</keyword>
<evidence type="ECO:0000256" key="3">
    <source>
        <dbReference type="ARBA" id="ARBA00022692"/>
    </source>
</evidence>
<organism evidence="7 8">
    <name type="scientific">Catenulispora pinistramenti</name>
    <dbReference type="NCBI Taxonomy" id="2705254"/>
    <lineage>
        <taxon>Bacteria</taxon>
        <taxon>Bacillati</taxon>
        <taxon>Actinomycetota</taxon>
        <taxon>Actinomycetes</taxon>
        <taxon>Catenulisporales</taxon>
        <taxon>Catenulisporaceae</taxon>
        <taxon>Catenulispora</taxon>
    </lineage>
</organism>
<dbReference type="Proteomes" id="UP000730482">
    <property type="component" value="Unassembled WGS sequence"/>
</dbReference>
<dbReference type="InterPro" id="IPR012506">
    <property type="entry name" value="TMEM86B-like"/>
</dbReference>
<evidence type="ECO:0000313" key="7">
    <source>
        <dbReference type="EMBL" id="MBS2553013.1"/>
    </source>
</evidence>
<feature type="transmembrane region" description="Helical" evidence="6">
    <location>
        <begin position="105"/>
        <end position="125"/>
    </location>
</feature>
<reference evidence="7 8" key="1">
    <citation type="submission" date="2020-02" db="EMBL/GenBank/DDBJ databases">
        <title>Acidophilic actinobacteria isolated from forest soil.</title>
        <authorList>
            <person name="Golinska P."/>
        </authorList>
    </citation>
    <scope>NUCLEOTIDE SEQUENCE [LARGE SCALE GENOMIC DNA]</scope>
    <source>
        <strain evidence="7 8">NL8</strain>
    </source>
</reference>
<evidence type="ECO:0000313" key="8">
    <source>
        <dbReference type="Proteomes" id="UP000730482"/>
    </source>
</evidence>
<feature type="transmembrane region" description="Helical" evidence="6">
    <location>
        <begin position="131"/>
        <end position="152"/>
    </location>
</feature>
<dbReference type="RefSeq" id="WP_212019149.1">
    <property type="nucleotide sequence ID" value="NZ_JAAFYZ010000225.1"/>
</dbReference>
<evidence type="ECO:0000256" key="5">
    <source>
        <dbReference type="ARBA" id="ARBA00023136"/>
    </source>
</evidence>
<feature type="transmembrane region" description="Helical" evidence="6">
    <location>
        <begin position="217"/>
        <end position="237"/>
    </location>
</feature>
<dbReference type="Pfam" id="PF07947">
    <property type="entry name" value="YhhN"/>
    <property type="match status" value="1"/>
</dbReference>
<accession>A0ABS5L3S0</accession>
<keyword evidence="4 6" id="KW-1133">Transmembrane helix</keyword>
<keyword evidence="8" id="KW-1185">Reference proteome</keyword>
<evidence type="ECO:0000256" key="1">
    <source>
        <dbReference type="ARBA" id="ARBA00004141"/>
    </source>
</evidence>
<dbReference type="PANTHER" id="PTHR31885:SF6">
    <property type="entry name" value="GH04784P"/>
    <property type="match status" value="1"/>
</dbReference>
<name>A0ABS5L3S0_9ACTN</name>
<proteinExistence type="inferred from homology"/>
<evidence type="ECO:0000256" key="6">
    <source>
        <dbReference type="SAM" id="Phobius"/>
    </source>
</evidence>
<comment type="similarity">
    <text evidence="2">Belongs to the TMEM86 family.</text>
</comment>
<keyword evidence="5 6" id="KW-0472">Membrane</keyword>
<evidence type="ECO:0000256" key="4">
    <source>
        <dbReference type="ARBA" id="ARBA00022989"/>
    </source>
</evidence>
<protein>
    <submittedName>
        <fullName evidence="7">Lysoplasmalogenase</fullName>
    </submittedName>
</protein>
<gene>
    <name evidence="7" type="ORF">KGQ19_39785</name>
</gene>
<dbReference type="EMBL" id="JAAFYZ010000225">
    <property type="protein sequence ID" value="MBS2553013.1"/>
    <property type="molecule type" value="Genomic_DNA"/>
</dbReference>